<dbReference type="GO" id="GO:0008234">
    <property type="term" value="F:cysteine-type peptidase activity"/>
    <property type="evidence" value="ECO:0007669"/>
    <property type="project" value="InterPro"/>
</dbReference>
<dbReference type="EMBL" id="BTSY01000005">
    <property type="protein sequence ID" value="GMT30388.1"/>
    <property type="molecule type" value="Genomic_DNA"/>
</dbReference>
<dbReference type="SMART" id="SM00645">
    <property type="entry name" value="Pept_C1"/>
    <property type="match status" value="1"/>
</dbReference>
<name>A0AAV5WJ98_9BILA</name>
<dbReference type="FunFam" id="3.90.70.10:FF:000039">
    <property type="entry name" value="Cysteine proteinase 2, putative"/>
    <property type="match status" value="1"/>
</dbReference>
<accession>A0AAV5WJ98</accession>
<evidence type="ECO:0000313" key="5">
    <source>
        <dbReference type="Proteomes" id="UP001432322"/>
    </source>
</evidence>
<dbReference type="SUPFAM" id="SSF54001">
    <property type="entry name" value="Cysteine proteinases"/>
    <property type="match status" value="1"/>
</dbReference>
<dbReference type="CDD" id="cd02248">
    <property type="entry name" value="Peptidase_C1A"/>
    <property type="match status" value="1"/>
</dbReference>
<feature type="domain" description="Peptidase C1A papain C-terminal" evidence="3">
    <location>
        <begin position="78"/>
        <end position="295"/>
    </location>
</feature>
<proteinExistence type="inferred from homology"/>
<dbReference type="Pfam" id="PF00112">
    <property type="entry name" value="Peptidase_C1"/>
    <property type="match status" value="1"/>
</dbReference>
<keyword evidence="5" id="KW-1185">Reference proteome</keyword>
<dbReference type="AlphaFoldDB" id="A0AAV5WJ98"/>
<reference evidence="4" key="1">
    <citation type="submission" date="2023-10" db="EMBL/GenBank/DDBJ databases">
        <title>Genome assembly of Pristionchus species.</title>
        <authorList>
            <person name="Yoshida K."/>
            <person name="Sommer R.J."/>
        </authorList>
    </citation>
    <scope>NUCLEOTIDE SEQUENCE</scope>
    <source>
        <strain evidence="4">RS5133</strain>
    </source>
</reference>
<dbReference type="PRINTS" id="PR00705">
    <property type="entry name" value="PAPAIN"/>
</dbReference>
<gene>
    <name evidence="4" type="ORF">PFISCL1PPCAC_21685</name>
</gene>
<dbReference type="PANTHER" id="PTHR12411">
    <property type="entry name" value="CYSTEINE PROTEASE FAMILY C1-RELATED"/>
    <property type="match status" value="1"/>
</dbReference>
<dbReference type="InterPro" id="IPR025660">
    <property type="entry name" value="Pept_his_AS"/>
</dbReference>
<feature type="non-terminal residue" evidence="4">
    <location>
        <position position="1"/>
    </location>
</feature>
<evidence type="ECO:0000256" key="2">
    <source>
        <dbReference type="ARBA" id="ARBA00023157"/>
    </source>
</evidence>
<sequence length="296" mass="31925">GAAKSIQGPNDLQRLAILFAKTARVEAHNANPDKTFTLAVNKFAVLTPQEYKSLNGLLVPAVKPVSNWDAAAATNIAIPDEVDWRKEGIVSPVKDQGLYCGSCYAFASVGALEGQHAKKRGAMLEFSEQNIVDCSKSYGNHGCHGGFLGVTYNYIKMNGGIDTEVSYPYNGDEEKCRFRNATIGETDEGSVYIPEGDEEALKTAVATVGPISVGINASGDGFKLYSDGVYYEEECDPEGINHAVLIVGYGTDETGGDYWLVKNSWGTDYGDDGYIKMARNRGNFCGIASMAYYPIV</sequence>
<evidence type="ECO:0000313" key="4">
    <source>
        <dbReference type="EMBL" id="GMT30388.1"/>
    </source>
</evidence>
<keyword evidence="2" id="KW-1015">Disulfide bond</keyword>
<dbReference type="PROSITE" id="PS00639">
    <property type="entry name" value="THIOL_PROTEASE_HIS"/>
    <property type="match status" value="1"/>
</dbReference>
<dbReference type="InterPro" id="IPR038765">
    <property type="entry name" value="Papain-like_cys_pep_sf"/>
</dbReference>
<dbReference type="PROSITE" id="PS00640">
    <property type="entry name" value="THIOL_PROTEASE_ASN"/>
    <property type="match status" value="1"/>
</dbReference>
<dbReference type="InterPro" id="IPR039417">
    <property type="entry name" value="Peptidase_C1A_papain-like"/>
</dbReference>
<dbReference type="Gene3D" id="3.90.70.10">
    <property type="entry name" value="Cysteine proteinases"/>
    <property type="match status" value="1"/>
</dbReference>
<comment type="caution">
    <text evidence="4">The sequence shown here is derived from an EMBL/GenBank/DDBJ whole genome shotgun (WGS) entry which is preliminary data.</text>
</comment>
<evidence type="ECO:0000259" key="3">
    <source>
        <dbReference type="SMART" id="SM00645"/>
    </source>
</evidence>
<dbReference type="InterPro" id="IPR013201">
    <property type="entry name" value="Prot_inhib_I29"/>
</dbReference>
<evidence type="ECO:0000256" key="1">
    <source>
        <dbReference type="ARBA" id="ARBA00008455"/>
    </source>
</evidence>
<dbReference type="InterPro" id="IPR013128">
    <property type="entry name" value="Peptidase_C1A"/>
</dbReference>
<dbReference type="Proteomes" id="UP001432322">
    <property type="component" value="Unassembled WGS sequence"/>
</dbReference>
<organism evidence="4 5">
    <name type="scientific">Pristionchus fissidentatus</name>
    <dbReference type="NCBI Taxonomy" id="1538716"/>
    <lineage>
        <taxon>Eukaryota</taxon>
        <taxon>Metazoa</taxon>
        <taxon>Ecdysozoa</taxon>
        <taxon>Nematoda</taxon>
        <taxon>Chromadorea</taxon>
        <taxon>Rhabditida</taxon>
        <taxon>Rhabditina</taxon>
        <taxon>Diplogasteromorpha</taxon>
        <taxon>Diplogasteroidea</taxon>
        <taxon>Neodiplogasteridae</taxon>
        <taxon>Pristionchus</taxon>
    </lineage>
</organism>
<protein>
    <recommendedName>
        <fullName evidence="3">Peptidase C1A papain C-terminal domain-containing protein</fullName>
    </recommendedName>
</protein>
<comment type="similarity">
    <text evidence="1">Belongs to the peptidase C1 family.</text>
</comment>
<dbReference type="InterPro" id="IPR025661">
    <property type="entry name" value="Pept_asp_AS"/>
</dbReference>
<dbReference type="InterPro" id="IPR000668">
    <property type="entry name" value="Peptidase_C1A_C"/>
</dbReference>
<dbReference type="Pfam" id="PF08246">
    <property type="entry name" value="Inhibitor_I29"/>
    <property type="match status" value="1"/>
</dbReference>
<dbReference type="GO" id="GO:0006508">
    <property type="term" value="P:proteolysis"/>
    <property type="evidence" value="ECO:0007669"/>
    <property type="project" value="InterPro"/>
</dbReference>